<feature type="compositionally biased region" description="Low complexity" evidence="2">
    <location>
        <begin position="284"/>
        <end position="299"/>
    </location>
</feature>
<feature type="domain" description="MurNAc-LAA" evidence="4">
    <location>
        <begin position="557"/>
        <end position="670"/>
    </location>
</feature>
<feature type="chain" id="PRO_5021939398" evidence="3">
    <location>
        <begin position="26"/>
        <end position="683"/>
    </location>
</feature>
<dbReference type="Gene3D" id="3.40.630.40">
    <property type="entry name" value="Zn-dependent exopeptidases"/>
    <property type="match status" value="1"/>
</dbReference>
<dbReference type="Proteomes" id="UP000316092">
    <property type="component" value="Unassembled WGS sequence"/>
</dbReference>
<keyword evidence="6" id="KW-1185">Reference proteome</keyword>
<keyword evidence="3" id="KW-0732">Signal</keyword>
<dbReference type="GO" id="GO:0030288">
    <property type="term" value="C:outer membrane-bounded periplasmic space"/>
    <property type="evidence" value="ECO:0007669"/>
    <property type="project" value="TreeGrafter"/>
</dbReference>
<comment type="caution">
    <text evidence="5">The sequence shown here is derived from an EMBL/GenBank/DDBJ whole genome shotgun (WGS) entry which is preliminary data.</text>
</comment>
<dbReference type="InterPro" id="IPR050695">
    <property type="entry name" value="N-acetylmuramoyl_amidase_3"/>
</dbReference>
<dbReference type="PANTHER" id="PTHR30404:SF0">
    <property type="entry name" value="N-ACETYLMURAMOYL-L-ALANINE AMIDASE AMIC"/>
    <property type="match status" value="1"/>
</dbReference>
<name>A0A553UMD5_9DEIO</name>
<dbReference type="Pfam" id="PF01520">
    <property type="entry name" value="Amidase_3"/>
    <property type="match status" value="1"/>
</dbReference>
<organism evidence="5 6">
    <name type="scientific">Deinococcus detaillensis</name>
    <dbReference type="NCBI Taxonomy" id="2592048"/>
    <lineage>
        <taxon>Bacteria</taxon>
        <taxon>Thermotogati</taxon>
        <taxon>Deinococcota</taxon>
        <taxon>Deinococci</taxon>
        <taxon>Deinococcales</taxon>
        <taxon>Deinococcaceae</taxon>
        <taxon>Deinococcus</taxon>
    </lineage>
</organism>
<proteinExistence type="predicted"/>
<dbReference type="EMBL" id="VKDB01000023">
    <property type="protein sequence ID" value="TSA81380.1"/>
    <property type="molecule type" value="Genomic_DNA"/>
</dbReference>
<evidence type="ECO:0000259" key="4">
    <source>
        <dbReference type="SMART" id="SM00646"/>
    </source>
</evidence>
<feature type="compositionally biased region" description="Pro residues" evidence="2">
    <location>
        <begin position="75"/>
        <end position="91"/>
    </location>
</feature>
<dbReference type="GO" id="GO:0009253">
    <property type="term" value="P:peptidoglycan catabolic process"/>
    <property type="evidence" value="ECO:0007669"/>
    <property type="project" value="InterPro"/>
</dbReference>
<dbReference type="GO" id="GO:0008745">
    <property type="term" value="F:N-acetylmuramoyl-L-alanine amidase activity"/>
    <property type="evidence" value="ECO:0007669"/>
    <property type="project" value="InterPro"/>
</dbReference>
<dbReference type="OrthoDB" id="9772024at2"/>
<evidence type="ECO:0000256" key="3">
    <source>
        <dbReference type="SAM" id="SignalP"/>
    </source>
</evidence>
<keyword evidence="1" id="KW-0378">Hydrolase</keyword>
<dbReference type="RefSeq" id="WP_143721683.1">
    <property type="nucleotide sequence ID" value="NZ_VKDB01000023.1"/>
</dbReference>
<dbReference type="SUPFAM" id="SSF53187">
    <property type="entry name" value="Zn-dependent exopeptidases"/>
    <property type="match status" value="1"/>
</dbReference>
<gene>
    <name evidence="5" type="ORF">FNU79_15345</name>
</gene>
<evidence type="ECO:0000313" key="6">
    <source>
        <dbReference type="Proteomes" id="UP000316092"/>
    </source>
</evidence>
<feature type="compositionally biased region" description="Low complexity" evidence="2">
    <location>
        <begin position="42"/>
        <end position="74"/>
    </location>
</feature>
<evidence type="ECO:0000313" key="5">
    <source>
        <dbReference type="EMBL" id="TSA81380.1"/>
    </source>
</evidence>
<reference evidence="5 6" key="1">
    <citation type="submission" date="2019-07" db="EMBL/GenBank/DDBJ databases">
        <title>Deinococcus detaillus sp. nov., isolated from humus soil in Antarctica.</title>
        <authorList>
            <person name="Zhang K."/>
        </authorList>
    </citation>
    <scope>NUCLEOTIDE SEQUENCE [LARGE SCALE GENOMIC DNA]</scope>
    <source>
        <strain evidence="5 6">H1</strain>
    </source>
</reference>
<evidence type="ECO:0000256" key="1">
    <source>
        <dbReference type="ARBA" id="ARBA00022801"/>
    </source>
</evidence>
<dbReference type="PANTHER" id="PTHR30404">
    <property type="entry name" value="N-ACETYLMURAMOYL-L-ALANINE AMIDASE"/>
    <property type="match status" value="1"/>
</dbReference>
<dbReference type="AlphaFoldDB" id="A0A553UMD5"/>
<feature type="signal peptide" evidence="3">
    <location>
        <begin position="1"/>
        <end position="25"/>
    </location>
</feature>
<feature type="region of interest" description="Disordered" evidence="2">
    <location>
        <begin position="213"/>
        <end position="234"/>
    </location>
</feature>
<protein>
    <submittedName>
        <fullName evidence="5">N-acetylmuramoyl-L-alanine amidase</fullName>
    </submittedName>
</protein>
<dbReference type="CDD" id="cd02696">
    <property type="entry name" value="MurNAc-LAA"/>
    <property type="match status" value="1"/>
</dbReference>
<dbReference type="SMART" id="SM00646">
    <property type="entry name" value="Ami_3"/>
    <property type="match status" value="1"/>
</dbReference>
<feature type="region of interest" description="Disordered" evidence="2">
    <location>
        <begin position="284"/>
        <end position="313"/>
    </location>
</feature>
<feature type="region of interest" description="Disordered" evidence="2">
    <location>
        <begin position="35"/>
        <end position="97"/>
    </location>
</feature>
<accession>A0A553UMD5</accession>
<evidence type="ECO:0000256" key="2">
    <source>
        <dbReference type="SAM" id="MobiDB-lite"/>
    </source>
</evidence>
<sequence length="683" mass="68774">MRDAFKILSSASLLLGALLTQQVAAQTAAPSDPFVRGAPAQSLPGLTPLTTPTLQTSTYPTSTSALSNSVGSSPPSTPPSPSRLNPLPPTAAPSASEFPALGSPRVYSEGSQTKVVYDLPTGVVYSLIQEFSGLRLEFRQVRSAPSVTAQLGAAVGEYRVASSPSGVQIRLATPFSLSAKSGWRASEAIIASGGRVLILEIGPAIGGGAAASLRGTVKTDPPPPSEQAVSPGGVGLTPLALKSNLSTAPPISLSRGAATSSLASTAFSSAVGLADPAQGLLSPSDTAAAAGSSGTSAASQLPPGDSLGNAAGALPAPAVGLPGISDGDPNITRGKANGSPQAGAILAAPRIGKNPGVTRVVLDLPPGTSFQISPGALGLSIDLVGVGADPLSAGIVSSELRGWRYSPAAAGSGTASRSNVFLLSSSPLTLHSGWRGVLLPPAGGSDRSRLAIDFSPAFANTTPLLPAEKVLAAAPPVRSSALTFNGTALALPSVVIDAGHGGRDPGAVGLVTEKMVVLDVALRVRRYLQSAGINVIMSRENDSAISNDKNTDLNARAALGYNGAQLYVSIHANSMEPVNVLRGYGIETWWNNNNAASSAFAGLLQANIIQTTGAYNQGLKSSRSLAVLRGSRVPAALVEIGFVGHPVDGSNLEDDNYLERVALGIARGIREALVTGVATPAGK</sequence>
<dbReference type="InterPro" id="IPR002508">
    <property type="entry name" value="MurNAc-LAA_cat"/>
</dbReference>